<protein>
    <recommendedName>
        <fullName evidence="3">Phosphohydrolase</fullName>
    </recommendedName>
</protein>
<comment type="caution">
    <text evidence="1">The sequence shown here is derived from an EMBL/GenBank/DDBJ whole genome shotgun (WGS) entry which is preliminary data.</text>
</comment>
<organism evidence="1 2">
    <name type="scientific">Rhodomicrobium udaipurense</name>
    <dbReference type="NCBI Taxonomy" id="1202716"/>
    <lineage>
        <taxon>Bacteria</taxon>
        <taxon>Pseudomonadati</taxon>
        <taxon>Pseudomonadota</taxon>
        <taxon>Alphaproteobacteria</taxon>
        <taxon>Hyphomicrobiales</taxon>
        <taxon>Hyphomicrobiaceae</taxon>
        <taxon>Rhodomicrobium</taxon>
    </lineage>
</organism>
<dbReference type="RefSeq" id="WP_155955294.1">
    <property type="nucleotide sequence ID" value="NZ_JAEMUK010000012.1"/>
</dbReference>
<evidence type="ECO:0008006" key="3">
    <source>
        <dbReference type="Google" id="ProtNLM"/>
    </source>
</evidence>
<name>A0A8I1KGZ9_9HYPH</name>
<dbReference type="AlphaFoldDB" id="A0A8I1KGZ9"/>
<keyword evidence="2" id="KW-1185">Reference proteome</keyword>
<sequence length="240" mass="26268">MSHATHAAYTRMPSGIAVDLLRPAPEQIDFNDLAEVLSRIDHTGGRCASGIYSVAQHCVIGADAVARETGSDALAASFLFHAAHEAYLGRTEHAAFAAYTNWFAASVRLDPAFHTSMPRDTIMPAARRAADAAFDDLKFAIMNTVHQAARLEWPCSDAAMAKLLDVDRRLHNTEAVQLLGETLPRDEPTLRVMGKLGLWPWPMAADEYRARVERYAPRVGSLRGRQRSSITRSVRASAAA</sequence>
<proteinExistence type="predicted"/>
<dbReference type="SUPFAM" id="SSF109604">
    <property type="entry name" value="HD-domain/PDEase-like"/>
    <property type="match status" value="1"/>
</dbReference>
<accession>A0A8I1KGZ9</accession>
<dbReference type="EMBL" id="JAEMUK010000012">
    <property type="protein sequence ID" value="MBJ7543235.1"/>
    <property type="molecule type" value="Genomic_DNA"/>
</dbReference>
<reference evidence="1 2" key="1">
    <citation type="submission" date="2020-12" db="EMBL/GenBank/DDBJ databases">
        <title>Revised draft genomes of Rhodomicrobium vannielii ATCC 17100 and Rhodomicrobium udaipurense JA643.</title>
        <authorList>
            <person name="Conners E.M."/>
            <person name="Davenport E.J."/>
            <person name="Bose A."/>
        </authorList>
    </citation>
    <scope>NUCLEOTIDE SEQUENCE [LARGE SCALE GENOMIC DNA]</scope>
    <source>
        <strain evidence="1 2">JA643</strain>
    </source>
</reference>
<dbReference type="Proteomes" id="UP000623250">
    <property type="component" value="Unassembled WGS sequence"/>
</dbReference>
<evidence type="ECO:0000313" key="2">
    <source>
        <dbReference type="Proteomes" id="UP000623250"/>
    </source>
</evidence>
<evidence type="ECO:0000313" key="1">
    <source>
        <dbReference type="EMBL" id="MBJ7543235.1"/>
    </source>
</evidence>
<gene>
    <name evidence="1" type="ORF">JDN41_06670</name>
</gene>
<dbReference type="Gene3D" id="1.10.3210.10">
    <property type="entry name" value="Hypothetical protein af1432"/>
    <property type="match status" value="1"/>
</dbReference>